<evidence type="ECO:0000256" key="5">
    <source>
        <dbReference type="SAM" id="SignalP"/>
    </source>
</evidence>
<evidence type="ECO:0000313" key="6">
    <source>
        <dbReference type="EMBL" id="MFD1886900.1"/>
    </source>
</evidence>
<sequence>MKKIGLLISVLLVLSLLAAGCGSGNSDQNASATNTSDSTAKKHLKLWFYWEGKDRFDEVKKLTDGFTAKNPNIEVDPVYVPFADFKKRLSIGLASSDLPDIVIIDNPDHAAYAKLGLFADITDKLADWKDKDEYFPGPWKSVTYNNKIYGIPLGSNDLALFYNESMLQKAGVKPPQTWDELKVAAKKLTGNGVTGFGQSATASEEGTFQFLPWLLSAGGNYNTFGNGSGAKALGLLTDLIQDGSMSKDVINWTQSDVEKQFAAGNIAMMLNGPWQLPTLASDAPNLKYGIAPIPKDQKYASVLGGENLGVVNGPNVDEAVQFIKYVASPDVNKQFLIKFGYFPARKDLAQDAYWQDNAKLKVFANSLTTAEPRGPSPQWPEISQAIYDAMQRSLTGESTPQAAATDAQTKIDSIINQK</sequence>
<comment type="similarity">
    <text evidence="1">Belongs to the bacterial solute-binding protein 1 family.</text>
</comment>
<dbReference type="PANTHER" id="PTHR30061:SF50">
    <property type="entry name" value="MALTOSE_MALTODEXTRIN-BINDING PERIPLASMIC PROTEIN"/>
    <property type="match status" value="1"/>
</dbReference>
<dbReference type="EMBL" id="JBHUEH010000022">
    <property type="protein sequence ID" value="MFD1886900.1"/>
    <property type="molecule type" value="Genomic_DNA"/>
</dbReference>
<evidence type="ECO:0000256" key="4">
    <source>
        <dbReference type="SAM" id="MobiDB-lite"/>
    </source>
</evidence>
<dbReference type="Pfam" id="PF13416">
    <property type="entry name" value="SBP_bac_8"/>
    <property type="match status" value="1"/>
</dbReference>
<keyword evidence="7" id="KW-1185">Reference proteome</keyword>
<evidence type="ECO:0000256" key="1">
    <source>
        <dbReference type="ARBA" id="ARBA00008520"/>
    </source>
</evidence>
<dbReference type="PROSITE" id="PS51257">
    <property type="entry name" value="PROKAR_LIPOPROTEIN"/>
    <property type="match status" value="1"/>
</dbReference>
<reference evidence="7" key="1">
    <citation type="journal article" date="2019" name="Int. J. Syst. Evol. Microbiol.">
        <title>The Global Catalogue of Microorganisms (GCM) 10K type strain sequencing project: providing services to taxonomists for standard genome sequencing and annotation.</title>
        <authorList>
            <consortium name="The Broad Institute Genomics Platform"/>
            <consortium name="The Broad Institute Genome Sequencing Center for Infectious Disease"/>
            <person name="Wu L."/>
            <person name="Ma J."/>
        </authorList>
    </citation>
    <scope>NUCLEOTIDE SEQUENCE [LARGE SCALE GENOMIC DNA]</scope>
    <source>
        <strain evidence="7">CCUG 54950</strain>
    </source>
</reference>
<feature type="chain" id="PRO_5045968993" evidence="5">
    <location>
        <begin position="19"/>
        <end position="418"/>
    </location>
</feature>
<dbReference type="CDD" id="cd14748">
    <property type="entry name" value="PBP2_UgpB"/>
    <property type="match status" value="1"/>
</dbReference>
<dbReference type="Gene3D" id="3.40.190.10">
    <property type="entry name" value="Periplasmic binding protein-like II"/>
    <property type="match status" value="2"/>
</dbReference>
<dbReference type="RefSeq" id="WP_347326607.1">
    <property type="nucleotide sequence ID" value="NZ_JBCGUH010000013.1"/>
</dbReference>
<dbReference type="InterPro" id="IPR006059">
    <property type="entry name" value="SBP"/>
</dbReference>
<organism evidence="6 7">
    <name type="scientific">Paenibacillus wenxiniae</name>
    <dbReference type="NCBI Taxonomy" id="1636843"/>
    <lineage>
        <taxon>Bacteria</taxon>
        <taxon>Bacillati</taxon>
        <taxon>Bacillota</taxon>
        <taxon>Bacilli</taxon>
        <taxon>Bacillales</taxon>
        <taxon>Paenibacillaceae</taxon>
        <taxon>Paenibacillus</taxon>
    </lineage>
</organism>
<dbReference type="SUPFAM" id="SSF53850">
    <property type="entry name" value="Periplasmic binding protein-like II"/>
    <property type="match status" value="1"/>
</dbReference>
<dbReference type="PANTHER" id="PTHR30061">
    <property type="entry name" value="MALTOSE-BINDING PERIPLASMIC PROTEIN"/>
    <property type="match status" value="1"/>
</dbReference>
<feature type="signal peptide" evidence="5">
    <location>
        <begin position="1"/>
        <end position="18"/>
    </location>
</feature>
<protein>
    <submittedName>
        <fullName evidence="6">ABC transporter substrate-binding protein</fullName>
    </submittedName>
</protein>
<gene>
    <name evidence="6" type="ORF">ACFSC9_15470</name>
</gene>
<comment type="caution">
    <text evidence="6">The sequence shown here is derived from an EMBL/GenBank/DDBJ whole genome shotgun (WGS) entry which is preliminary data.</text>
</comment>
<keyword evidence="3 5" id="KW-0732">Signal</keyword>
<keyword evidence="2" id="KW-0813">Transport</keyword>
<feature type="region of interest" description="Disordered" evidence="4">
    <location>
        <begin position="395"/>
        <end position="418"/>
    </location>
</feature>
<proteinExistence type="inferred from homology"/>
<evidence type="ECO:0000256" key="2">
    <source>
        <dbReference type="ARBA" id="ARBA00022448"/>
    </source>
</evidence>
<evidence type="ECO:0000256" key="3">
    <source>
        <dbReference type="ARBA" id="ARBA00022729"/>
    </source>
</evidence>
<dbReference type="Proteomes" id="UP001597233">
    <property type="component" value="Unassembled WGS sequence"/>
</dbReference>
<evidence type="ECO:0000313" key="7">
    <source>
        <dbReference type="Proteomes" id="UP001597233"/>
    </source>
</evidence>
<accession>A0ABW4RKZ6</accession>
<name>A0ABW4RKZ6_9BACL</name>